<evidence type="ECO:0000313" key="2">
    <source>
        <dbReference type="Proteomes" id="UP000308652"/>
    </source>
</evidence>
<protein>
    <submittedName>
        <fullName evidence="1">Uncharacterized protein</fullName>
    </submittedName>
</protein>
<accession>A0A5C3LZF2</accession>
<dbReference type="OrthoDB" id="2692435at2759"/>
<dbReference type="AlphaFoldDB" id="A0A5C3LZF2"/>
<dbReference type="Proteomes" id="UP000308652">
    <property type="component" value="Unassembled WGS sequence"/>
</dbReference>
<evidence type="ECO:0000313" key="1">
    <source>
        <dbReference type="EMBL" id="TFK37947.1"/>
    </source>
</evidence>
<organism evidence="1 2">
    <name type="scientific">Crucibulum laeve</name>
    <dbReference type="NCBI Taxonomy" id="68775"/>
    <lineage>
        <taxon>Eukaryota</taxon>
        <taxon>Fungi</taxon>
        <taxon>Dikarya</taxon>
        <taxon>Basidiomycota</taxon>
        <taxon>Agaricomycotina</taxon>
        <taxon>Agaricomycetes</taxon>
        <taxon>Agaricomycetidae</taxon>
        <taxon>Agaricales</taxon>
        <taxon>Agaricineae</taxon>
        <taxon>Nidulariaceae</taxon>
        <taxon>Crucibulum</taxon>
    </lineage>
</organism>
<name>A0A5C3LZF2_9AGAR</name>
<proteinExistence type="predicted"/>
<reference evidence="1 2" key="1">
    <citation type="journal article" date="2019" name="Nat. Ecol. Evol.">
        <title>Megaphylogeny resolves global patterns of mushroom evolution.</title>
        <authorList>
            <person name="Varga T."/>
            <person name="Krizsan K."/>
            <person name="Foldi C."/>
            <person name="Dima B."/>
            <person name="Sanchez-Garcia M."/>
            <person name="Sanchez-Ramirez S."/>
            <person name="Szollosi G.J."/>
            <person name="Szarkandi J.G."/>
            <person name="Papp V."/>
            <person name="Albert L."/>
            <person name="Andreopoulos W."/>
            <person name="Angelini C."/>
            <person name="Antonin V."/>
            <person name="Barry K.W."/>
            <person name="Bougher N.L."/>
            <person name="Buchanan P."/>
            <person name="Buyck B."/>
            <person name="Bense V."/>
            <person name="Catcheside P."/>
            <person name="Chovatia M."/>
            <person name="Cooper J."/>
            <person name="Damon W."/>
            <person name="Desjardin D."/>
            <person name="Finy P."/>
            <person name="Geml J."/>
            <person name="Haridas S."/>
            <person name="Hughes K."/>
            <person name="Justo A."/>
            <person name="Karasinski D."/>
            <person name="Kautmanova I."/>
            <person name="Kiss B."/>
            <person name="Kocsube S."/>
            <person name="Kotiranta H."/>
            <person name="LaButti K.M."/>
            <person name="Lechner B.E."/>
            <person name="Liimatainen K."/>
            <person name="Lipzen A."/>
            <person name="Lukacs Z."/>
            <person name="Mihaltcheva S."/>
            <person name="Morgado L.N."/>
            <person name="Niskanen T."/>
            <person name="Noordeloos M.E."/>
            <person name="Ohm R.A."/>
            <person name="Ortiz-Santana B."/>
            <person name="Ovrebo C."/>
            <person name="Racz N."/>
            <person name="Riley R."/>
            <person name="Savchenko A."/>
            <person name="Shiryaev A."/>
            <person name="Soop K."/>
            <person name="Spirin V."/>
            <person name="Szebenyi C."/>
            <person name="Tomsovsky M."/>
            <person name="Tulloss R.E."/>
            <person name="Uehling J."/>
            <person name="Grigoriev I.V."/>
            <person name="Vagvolgyi C."/>
            <person name="Papp T."/>
            <person name="Martin F.M."/>
            <person name="Miettinen O."/>
            <person name="Hibbett D.S."/>
            <person name="Nagy L.G."/>
        </authorList>
    </citation>
    <scope>NUCLEOTIDE SEQUENCE [LARGE SCALE GENOMIC DNA]</scope>
    <source>
        <strain evidence="1 2">CBS 166.37</strain>
    </source>
</reference>
<sequence>MGPVSDTIKVTKLLKLKENGSNWSTYKDQTMTHLNSKGLHQYVLGTAIVPISIIKCEGQFYSPSDVKHKEPLLSSAIDHFKNTVTDYLKNEGVSCNILKTTVPHTVYHQLRHLPTLAEKWNKLCKIYEHQGNTVQQNLLTKLQAFRYSGGSMWAHLSAMQELQDDLADNDFDVTDLQFIAYIHSSLKDNPEFCMLMLSLDSTMEAVGQKLTSDVLM</sequence>
<dbReference type="Pfam" id="PF14223">
    <property type="entry name" value="Retrotran_gag_2"/>
    <property type="match status" value="1"/>
</dbReference>
<gene>
    <name evidence="1" type="ORF">BDQ12DRAFT_723706</name>
</gene>
<dbReference type="EMBL" id="ML213605">
    <property type="protein sequence ID" value="TFK37947.1"/>
    <property type="molecule type" value="Genomic_DNA"/>
</dbReference>
<dbReference type="STRING" id="68775.A0A5C3LZF2"/>
<keyword evidence="2" id="KW-1185">Reference proteome</keyword>